<dbReference type="PANTHER" id="PTHR21228:SF40">
    <property type="entry name" value="LD45607P"/>
    <property type="match status" value="1"/>
</dbReference>
<feature type="region of interest" description="Disordered" evidence="1">
    <location>
        <begin position="668"/>
        <end position="699"/>
    </location>
</feature>
<proteinExistence type="predicted"/>
<dbReference type="EMBL" id="LSYV01000012">
    <property type="protein sequence ID" value="KXZ51785.1"/>
    <property type="molecule type" value="Genomic_DNA"/>
</dbReference>
<dbReference type="GO" id="GO:0005759">
    <property type="term" value="C:mitochondrial matrix"/>
    <property type="evidence" value="ECO:0007669"/>
    <property type="project" value="TreeGrafter"/>
</dbReference>
<accession>A0A150GPQ7</accession>
<feature type="domain" description="RNA-editing substrate-binding complex 6 protein" evidence="2">
    <location>
        <begin position="33"/>
        <end position="251"/>
    </location>
</feature>
<dbReference type="Proteomes" id="UP000075714">
    <property type="component" value="Unassembled WGS sequence"/>
</dbReference>
<reference evidence="4" key="1">
    <citation type="journal article" date="2016" name="Nat. Commun.">
        <title>The Gonium pectorale genome demonstrates co-option of cell cycle regulation during the evolution of multicellularity.</title>
        <authorList>
            <person name="Hanschen E.R."/>
            <person name="Marriage T.N."/>
            <person name="Ferris P.J."/>
            <person name="Hamaji T."/>
            <person name="Toyoda A."/>
            <person name="Fujiyama A."/>
            <person name="Neme R."/>
            <person name="Noguchi H."/>
            <person name="Minakuchi Y."/>
            <person name="Suzuki M."/>
            <person name="Kawai-Toyooka H."/>
            <person name="Smith D.R."/>
            <person name="Sparks H."/>
            <person name="Anderson J."/>
            <person name="Bakaric R."/>
            <person name="Luria V."/>
            <person name="Karger A."/>
            <person name="Kirschner M.W."/>
            <person name="Durand P.M."/>
            <person name="Michod R.E."/>
            <person name="Nozaki H."/>
            <person name="Olson B.J."/>
        </authorList>
    </citation>
    <scope>NUCLEOTIDE SEQUENCE [LARGE SCALE GENOMIC DNA]</scope>
    <source>
        <strain evidence="4">NIES-2863</strain>
    </source>
</reference>
<name>A0A150GPQ7_GONPE</name>
<dbReference type="PANTHER" id="PTHR21228">
    <property type="entry name" value="FAST LEU-RICH DOMAIN-CONTAINING"/>
    <property type="match status" value="1"/>
</dbReference>
<dbReference type="GO" id="GO:0044528">
    <property type="term" value="P:regulation of mitochondrial mRNA stability"/>
    <property type="evidence" value="ECO:0007669"/>
    <property type="project" value="TreeGrafter"/>
</dbReference>
<feature type="region of interest" description="Disordered" evidence="1">
    <location>
        <begin position="393"/>
        <end position="427"/>
    </location>
</feature>
<dbReference type="GO" id="GO:0000963">
    <property type="term" value="P:mitochondrial RNA processing"/>
    <property type="evidence" value="ECO:0007669"/>
    <property type="project" value="TreeGrafter"/>
</dbReference>
<dbReference type="OrthoDB" id="540509at2759"/>
<evidence type="ECO:0000313" key="4">
    <source>
        <dbReference type="Proteomes" id="UP000075714"/>
    </source>
</evidence>
<evidence type="ECO:0000313" key="3">
    <source>
        <dbReference type="EMBL" id="KXZ51785.1"/>
    </source>
</evidence>
<dbReference type="InterPro" id="IPR050870">
    <property type="entry name" value="FAST_kinase"/>
</dbReference>
<evidence type="ECO:0000259" key="2">
    <source>
        <dbReference type="Pfam" id="PF26188"/>
    </source>
</evidence>
<sequence length="714" mass="75553">MLVLHRAGFTPREARLFKEGCSAVQSALRRLVGELEPRSVVAVAYGLARLELPDRELLAGLLEASQQQLSKMKPQGLASLLWSFSRLNVQPPAKWMDAFLSACASELDGFGPRDLSTLFLCFARLRYKVAPPRLRLLLDRSKSQLGFFCGRSLSSAVNSLAHCHEDPGHEWLDAVQARAVQLGPDAFTPQMKLPELEPNQLCNCLWACARLRLFPTRSWLVVFFHASFRSLRLFKPGDLAQCLWALGRLQSHPPAEWLAAVLTRLQLTASMFSPVEVATTMWALAALGVRGQQLPGEVLALWFIATDRRLSSFRPAELVSMVWALARMGRRPDKEWSAELLKVTYHKLGAMNGWCLGVLAWSLAELGLAPPPAWVYSFVNAARALLEATPLPAAQAAAEGQPQELPQEQPAEAEPKNRRERRRLRQQAVAAATARRLEHEKLELAGAAYDLLSLPPLSPSPQPVVAAAGVSQGSQPAAGLAAAASATDSFTFAVGGLPQAGGGLTALDLGQIILGLRRLNSRSGAGLAKVDAFLEEAEARLREMEAGGGLYAAGQLRAFLRMNCKQAGLPGAPASVAAEVEEAHSAEGVMPPLAAERSHRGGAERLGAQQPVAAGAPAARINGGGAGGARVTLSAATEVQLELGELSVGFTSGGTAAEALSPSSWVAQAPSAGTAPATNGAEAGGVGAHNGAAGGGEETGQLAAEIKRKLMAVP</sequence>
<dbReference type="GO" id="GO:0003723">
    <property type="term" value="F:RNA binding"/>
    <property type="evidence" value="ECO:0007669"/>
    <property type="project" value="TreeGrafter"/>
</dbReference>
<comment type="caution">
    <text evidence="3">The sequence shown here is derived from an EMBL/GenBank/DDBJ whole genome shotgun (WGS) entry which is preliminary data.</text>
</comment>
<gene>
    <name evidence="3" type="ORF">GPECTOR_11g229</name>
</gene>
<feature type="compositionally biased region" description="Gly residues" evidence="1">
    <location>
        <begin position="682"/>
        <end position="698"/>
    </location>
</feature>
<evidence type="ECO:0000256" key="1">
    <source>
        <dbReference type="SAM" id="MobiDB-lite"/>
    </source>
</evidence>
<feature type="compositionally biased region" description="Low complexity" evidence="1">
    <location>
        <begin position="393"/>
        <end position="412"/>
    </location>
</feature>
<protein>
    <recommendedName>
        <fullName evidence="2">RNA-editing substrate-binding complex 6 protein domain-containing protein</fullName>
    </recommendedName>
</protein>
<organism evidence="3 4">
    <name type="scientific">Gonium pectorale</name>
    <name type="common">Green alga</name>
    <dbReference type="NCBI Taxonomy" id="33097"/>
    <lineage>
        <taxon>Eukaryota</taxon>
        <taxon>Viridiplantae</taxon>
        <taxon>Chlorophyta</taxon>
        <taxon>core chlorophytes</taxon>
        <taxon>Chlorophyceae</taxon>
        <taxon>CS clade</taxon>
        <taxon>Chlamydomonadales</taxon>
        <taxon>Volvocaceae</taxon>
        <taxon>Gonium</taxon>
    </lineage>
</organism>
<keyword evidence="4" id="KW-1185">Reference proteome</keyword>
<dbReference type="Pfam" id="PF26188">
    <property type="entry name" value="RESC6"/>
    <property type="match status" value="1"/>
</dbReference>
<dbReference type="AlphaFoldDB" id="A0A150GPQ7"/>
<dbReference type="GO" id="GO:0035770">
    <property type="term" value="C:ribonucleoprotein granule"/>
    <property type="evidence" value="ECO:0007669"/>
    <property type="project" value="TreeGrafter"/>
</dbReference>
<dbReference type="InterPro" id="IPR058917">
    <property type="entry name" value="RESC6_dom"/>
</dbReference>